<keyword evidence="2" id="KW-1185">Reference proteome</keyword>
<sequence>MLQKNSCLLICVLIVTVATGQYRRIDTTMKYTTAGYRVYTNNKSADKNTVTISLVGFSSKAQRDASFEIKGVVKGAAVDDFNNDGFPDLVIYLYTGKDAAKGTVIGIASENNESIRPIIFPDILDDAKLRTGYKGQDKFQLIEGTLLRSFPVYDANDTSNELKPLNILRNIQYRVVVGENGVLKFKAVRSYETKL</sequence>
<gene>
    <name evidence="1" type="ORF">ACFOW1_16070</name>
</gene>
<organism evidence="1 2">
    <name type="scientific">Parasediminibacterium paludis</name>
    <dbReference type="NCBI Taxonomy" id="908966"/>
    <lineage>
        <taxon>Bacteria</taxon>
        <taxon>Pseudomonadati</taxon>
        <taxon>Bacteroidota</taxon>
        <taxon>Chitinophagia</taxon>
        <taxon>Chitinophagales</taxon>
        <taxon>Chitinophagaceae</taxon>
        <taxon>Parasediminibacterium</taxon>
    </lineage>
</organism>
<evidence type="ECO:0000313" key="2">
    <source>
        <dbReference type="Proteomes" id="UP001595906"/>
    </source>
</evidence>
<proteinExistence type="predicted"/>
<protein>
    <submittedName>
        <fullName evidence="1">Uncharacterized protein</fullName>
    </submittedName>
</protein>
<reference evidence="2" key="1">
    <citation type="journal article" date="2019" name="Int. J. Syst. Evol. Microbiol.">
        <title>The Global Catalogue of Microorganisms (GCM) 10K type strain sequencing project: providing services to taxonomists for standard genome sequencing and annotation.</title>
        <authorList>
            <consortium name="The Broad Institute Genomics Platform"/>
            <consortium name="The Broad Institute Genome Sequencing Center for Infectious Disease"/>
            <person name="Wu L."/>
            <person name="Ma J."/>
        </authorList>
    </citation>
    <scope>NUCLEOTIDE SEQUENCE [LARGE SCALE GENOMIC DNA]</scope>
    <source>
        <strain evidence="2">CECT 8010</strain>
    </source>
</reference>
<dbReference type="EMBL" id="JBHSDC010000029">
    <property type="protein sequence ID" value="MFC4233418.1"/>
    <property type="molecule type" value="Genomic_DNA"/>
</dbReference>
<dbReference type="InterPro" id="IPR028994">
    <property type="entry name" value="Integrin_alpha_N"/>
</dbReference>
<comment type="caution">
    <text evidence="1">The sequence shown here is derived from an EMBL/GenBank/DDBJ whole genome shotgun (WGS) entry which is preliminary data.</text>
</comment>
<accession>A0ABV8PZV2</accession>
<dbReference type="SUPFAM" id="SSF69318">
    <property type="entry name" value="Integrin alpha N-terminal domain"/>
    <property type="match status" value="1"/>
</dbReference>
<dbReference type="Proteomes" id="UP001595906">
    <property type="component" value="Unassembled WGS sequence"/>
</dbReference>
<dbReference type="RefSeq" id="WP_379015687.1">
    <property type="nucleotide sequence ID" value="NZ_JBHSDC010000029.1"/>
</dbReference>
<evidence type="ECO:0000313" key="1">
    <source>
        <dbReference type="EMBL" id="MFC4233418.1"/>
    </source>
</evidence>
<name>A0ABV8PZV2_9BACT</name>